<proteinExistence type="predicted"/>
<keyword evidence="2" id="KW-1185">Reference proteome</keyword>
<dbReference type="AlphaFoldDB" id="A0AAD7D9R5"/>
<dbReference type="Proteomes" id="UP001221757">
    <property type="component" value="Unassembled WGS sequence"/>
</dbReference>
<organism evidence="1 2">
    <name type="scientific">Mycena rosella</name>
    <name type="common">Pink bonnet</name>
    <name type="synonym">Agaricus rosellus</name>
    <dbReference type="NCBI Taxonomy" id="1033263"/>
    <lineage>
        <taxon>Eukaryota</taxon>
        <taxon>Fungi</taxon>
        <taxon>Dikarya</taxon>
        <taxon>Basidiomycota</taxon>
        <taxon>Agaricomycotina</taxon>
        <taxon>Agaricomycetes</taxon>
        <taxon>Agaricomycetidae</taxon>
        <taxon>Agaricales</taxon>
        <taxon>Marasmiineae</taxon>
        <taxon>Mycenaceae</taxon>
        <taxon>Mycena</taxon>
    </lineage>
</organism>
<dbReference type="EMBL" id="JARKIE010000119">
    <property type="protein sequence ID" value="KAJ7681329.1"/>
    <property type="molecule type" value="Genomic_DNA"/>
</dbReference>
<accession>A0AAD7D9R5</accession>
<protein>
    <submittedName>
        <fullName evidence="1">Uncharacterized protein</fullName>
    </submittedName>
</protein>
<reference evidence="1" key="1">
    <citation type="submission" date="2023-03" db="EMBL/GenBank/DDBJ databases">
        <title>Massive genome expansion in bonnet fungi (Mycena s.s.) driven by repeated elements and novel gene families across ecological guilds.</title>
        <authorList>
            <consortium name="Lawrence Berkeley National Laboratory"/>
            <person name="Harder C.B."/>
            <person name="Miyauchi S."/>
            <person name="Viragh M."/>
            <person name="Kuo A."/>
            <person name="Thoen E."/>
            <person name="Andreopoulos B."/>
            <person name="Lu D."/>
            <person name="Skrede I."/>
            <person name="Drula E."/>
            <person name="Henrissat B."/>
            <person name="Morin E."/>
            <person name="Kohler A."/>
            <person name="Barry K."/>
            <person name="LaButti K."/>
            <person name="Morin E."/>
            <person name="Salamov A."/>
            <person name="Lipzen A."/>
            <person name="Mereny Z."/>
            <person name="Hegedus B."/>
            <person name="Baldrian P."/>
            <person name="Stursova M."/>
            <person name="Weitz H."/>
            <person name="Taylor A."/>
            <person name="Grigoriev I.V."/>
            <person name="Nagy L.G."/>
            <person name="Martin F."/>
            <person name="Kauserud H."/>
        </authorList>
    </citation>
    <scope>NUCLEOTIDE SEQUENCE</scope>
    <source>
        <strain evidence="1">CBHHK067</strain>
    </source>
</reference>
<evidence type="ECO:0000313" key="2">
    <source>
        <dbReference type="Proteomes" id="UP001221757"/>
    </source>
</evidence>
<name>A0AAD7D9R5_MYCRO</name>
<comment type="caution">
    <text evidence="1">The sequence shown here is derived from an EMBL/GenBank/DDBJ whole genome shotgun (WGS) entry which is preliminary data.</text>
</comment>
<gene>
    <name evidence="1" type="ORF">B0H17DRAFT_1138484</name>
</gene>
<sequence>MHLSAPEELIHHGYSLLGEGDVSMPQPQDARGAFHTHLKSRRYIQIQCKDQQWDVVYGAPLHSLTYWLDKRKGMEGSLDELWAEMASYDVLGQTAVRFGTSKVADTFRFYQSKRNGTWCKAHRRIYAASTSAMTPTLTDLTRLPAAHIFTQPVRAPEGELFASIAAVSEYAHWSHDELRMYGFPGISESVRVESV</sequence>
<evidence type="ECO:0000313" key="1">
    <source>
        <dbReference type="EMBL" id="KAJ7681329.1"/>
    </source>
</evidence>